<dbReference type="Proteomes" id="UP000325577">
    <property type="component" value="Linkage Group LG1"/>
</dbReference>
<dbReference type="Gene3D" id="1.25.40.570">
    <property type="match status" value="1"/>
</dbReference>
<protein>
    <submittedName>
        <fullName evidence="1">Uncharacterized protein</fullName>
    </submittedName>
</protein>
<proteinExistence type="predicted"/>
<gene>
    <name evidence="1" type="ORF">F0562_003234</name>
</gene>
<dbReference type="OrthoDB" id="422427at2759"/>
<keyword evidence="2" id="KW-1185">Reference proteome</keyword>
<dbReference type="AlphaFoldDB" id="A0A5J5BYY5"/>
<name>A0A5J5BYY5_9ASTE</name>
<evidence type="ECO:0000313" key="1">
    <source>
        <dbReference type="EMBL" id="KAA8546842.1"/>
    </source>
</evidence>
<organism evidence="1 2">
    <name type="scientific">Nyssa sinensis</name>
    <dbReference type="NCBI Taxonomy" id="561372"/>
    <lineage>
        <taxon>Eukaryota</taxon>
        <taxon>Viridiplantae</taxon>
        <taxon>Streptophyta</taxon>
        <taxon>Embryophyta</taxon>
        <taxon>Tracheophyta</taxon>
        <taxon>Spermatophyta</taxon>
        <taxon>Magnoliopsida</taxon>
        <taxon>eudicotyledons</taxon>
        <taxon>Gunneridae</taxon>
        <taxon>Pentapetalae</taxon>
        <taxon>asterids</taxon>
        <taxon>Cornales</taxon>
        <taxon>Nyssaceae</taxon>
        <taxon>Nyssa</taxon>
    </lineage>
</organism>
<reference evidence="1 2" key="1">
    <citation type="submission" date="2019-09" db="EMBL/GenBank/DDBJ databases">
        <title>A chromosome-level genome assembly of the Chinese tupelo Nyssa sinensis.</title>
        <authorList>
            <person name="Yang X."/>
            <person name="Kang M."/>
            <person name="Yang Y."/>
            <person name="Xiong H."/>
            <person name="Wang M."/>
            <person name="Zhang Z."/>
            <person name="Wang Z."/>
            <person name="Wu H."/>
            <person name="Ma T."/>
            <person name="Liu J."/>
            <person name="Xi Z."/>
        </authorList>
    </citation>
    <scope>NUCLEOTIDE SEQUENCE [LARGE SCALE GENOMIC DNA]</scope>
    <source>
        <strain evidence="1">J267</strain>
        <tissue evidence="1">Leaf</tissue>
    </source>
</reference>
<sequence length="168" mass="18377">MVGESPPSPWEDFQSNWKILVVIGIYLVTAIVVQPADQFADLLALSGAIAAKLNTSTAHVPQNPTLFMANPGPTCSEQNPDALDPITIAKLQCVAGLAQLEAKEYRLAAWKFLEMGHELGNNYTEEIAPQDVATTVWRSSSLPCLSFQHHWGILGNGRIRSYYLLGNL</sequence>
<evidence type="ECO:0000313" key="2">
    <source>
        <dbReference type="Proteomes" id="UP000325577"/>
    </source>
</evidence>
<accession>A0A5J5BYY5</accession>
<dbReference type="EMBL" id="CM018032">
    <property type="protein sequence ID" value="KAA8546842.1"/>
    <property type="molecule type" value="Genomic_DNA"/>
</dbReference>